<reference evidence="5 6" key="1">
    <citation type="submission" date="2016-09" db="EMBL/GenBank/DDBJ databases">
        <title>Genomic Taxonomy of the Vibrionaceae.</title>
        <authorList>
            <person name="Gonzalez-Castillo A."/>
            <person name="Gomez-Gil B."/>
            <person name="Enciso-Ibarra K."/>
        </authorList>
    </citation>
    <scope>NUCLEOTIDE SEQUENCE [LARGE SCALE GENOMIC DNA]</scope>
    <source>
        <strain evidence="4 5">CAIM 1902</strain>
        <strain evidence="3 6">CAIM 703</strain>
    </source>
</reference>
<evidence type="ECO:0000256" key="1">
    <source>
        <dbReference type="SAM" id="SignalP"/>
    </source>
</evidence>
<dbReference type="Gene3D" id="3.40.50.1820">
    <property type="entry name" value="alpha/beta hydrolase"/>
    <property type="match status" value="1"/>
</dbReference>
<evidence type="ECO:0000313" key="3">
    <source>
        <dbReference type="EMBL" id="OLQ93064.1"/>
    </source>
</evidence>
<keyword evidence="5" id="KW-1185">Reference proteome</keyword>
<accession>A0A1Q9HQB2</accession>
<organism evidence="3 6">
    <name type="scientific">Vibrio panuliri</name>
    <dbReference type="NCBI Taxonomy" id="1381081"/>
    <lineage>
        <taxon>Bacteria</taxon>
        <taxon>Pseudomonadati</taxon>
        <taxon>Pseudomonadota</taxon>
        <taxon>Gammaproteobacteria</taxon>
        <taxon>Vibrionales</taxon>
        <taxon>Vibrionaceae</taxon>
        <taxon>Vibrio</taxon>
    </lineage>
</organism>
<dbReference type="InterPro" id="IPR029058">
    <property type="entry name" value="AB_hydrolase_fold"/>
</dbReference>
<dbReference type="STRING" id="1381081.BIY22_00810"/>
<dbReference type="EMBL" id="MJMH01000066">
    <property type="protein sequence ID" value="OLQ95643.1"/>
    <property type="molecule type" value="Genomic_DNA"/>
</dbReference>
<evidence type="ECO:0000313" key="4">
    <source>
        <dbReference type="EMBL" id="OLQ95643.1"/>
    </source>
</evidence>
<dbReference type="InterPro" id="IPR000073">
    <property type="entry name" value="AB_hydrolase_1"/>
</dbReference>
<evidence type="ECO:0000313" key="5">
    <source>
        <dbReference type="Proteomes" id="UP000186039"/>
    </source>
</evidence>
<dbReference type="PROSITE" id="PS51257">
    <property type="entry name" value="PROKAR_LIPOPROTEIN"/>
    <property type="match status" value="1"/>
</dbReference>
<feature type="signal peptide" evidence="1">
    <location>
        <begin position="1"/>
        <end position="25"/>
    </location>
</feature>
<comment type="caution">
    <text evidence="3">The sequence shown here is derived from an EMBL/GenBank/DDBJ whole genome shotgun (WGS) entry which is preliminary data.</text>
</comment>
<dbReference type="RefSeq" id="WP_075705700.1">
    <property type="nucleotide sequence ID" value="NZ_AP019655.1"/>
</dbReference>
<dbReference type="SUPFAM" id="SSF53474">
    <property type="entry name" value="alpha/beta-Hydrolases"/>
    <property type="match status" value="1"/>
</dbReference>
<dbReference type="Proteomes" id="UP000186313">
    <property type="component" value="Unassembled WGS sequence"/>
</dbReference>
<protein>
    <recommendedName>
        <fullName evidence="2">AB hydrolase-1 domain-containing protein</fullName>
    </recommendedName>
</protein>
<name>A0A1Q9HQB2_9VIBR</name>
<dbReference type="PANTHER" id="PTHR37946">
    <property type="entry name" value="SLL1969 PROTEIN"/>
    <property type="match status" value="1"/>
</dbReference>
<dbReference type="EMBL" id="MJMJ01000001">
    <property type="protein sequence ID" value="OLQ93064.1"/>
    <property type="molecule type" value="Genomic_DNA"/>
</dbReference>
<dbReference type="AlphaFoldDB" id="A0A1Q9HQB2"/>
<dbReference type="PANTHER" id="PTHR37946:SF1">
    <property type="entry name" value="SLL1969 PROTEIN"/>
    <property type="match status" value="1"/>
</dbReference>
<evidence type="ECO:0000259" key="2">
    <source>
        <dbReference type="Pfam" id="PF00561"/>
    </source>
</evidence>
<dbReference type="Pfam" id="PF00561">
    <property type="entry name" value="Abhydrolase_1"/>
    <property type="match status" value="1"/>
</dbReference>
<proteinExistence type="predicted"/>
<dbReference type="OrthoDB" id="556502at2"/>
<feature type="domain" description="AB hydrolase-1" evidence="2">
    <location>
        <begin position="33"/>
        <end position="153"/>
    </location>
</feature>
<dbReference type="Proteomes" id="UP000186039">
    <property type="component" value="Unassembled WGS sequence"/>
</dbReference>
<sequence>MNTTHKITFLILLLLFGCSNTPKLDANKNATDLVILVHGFAKSGRVMKTFAYEFQNAGYQTCVLNYTSLGVSNNALTEQTGMQINSCLTQSENAQNVHFVGHSLGGLLIRHYLQEDHALIDEKRLGRVVMIGTPNHGSKVADHYAEKFWIHWLGEIPLSLTTSERAFSNKLNEPSYNVGVIAGTKGYQWTSKYFDERNDGLVSVDSAKLPLMDDYYEVSFSHHQLRSDPIVTSLVLSYITHGVFVKT</sequence>
<evidence type="ECO:0000313" key="6">
    <source>
        <dbReference type="Proteomes" id="UP000186313"/>
    </source>
</evidence>
<feature type="chain" id="PRO_5043149058" description="AB hydrolase-1 domain-containing protein" evidence="1">
    <location>
        <begin position="26"/>
        <end position="247"/>
    </location>
</feature>
<gene>
    <name evidence="4" type="ORF">BIY20_06280</name>
    <name evidence="3" type="ORF">BIY22_00810</name>
</gene>
<keyword evidence="1" id="KW-0732">Signal</keyword>